<accession>A0ABY9E7G3</accession>
<keyword evidence="1" id="KW-0560">Oxidoreductase</keyword>
<dbReference type="PANTHER" id="PTHR43157">
    <property type="entry name" value="PHOSPHATIDYLINOSITOL-GLYCAN BIOSYNTHESIS CLASS F PROTEIN-RELATED"/>
    <property type="match status" value="1"/>
</dbReference>
<name>A0ABY9E7G3_9GAMM</name>
<dbReference type="SUPFAM" id="SSF51735">
    <property type="entry name" value="NAD(P)-binding Rossmann-fold domains"/>
    <property type="match status" value="1"/>
</dbReference>
<evidence type="ECO:0000313" key="3">
    <source>
        <dbReference type="Proteomes" id="UP001321520"/>
    </source>
</evidence>
<dbReference type="InterPro" id="IPR036291">
    <property type="entry name" value="NAD(P)-bd_dom_sf"/>
</dbReference>
<dbReference type="Proteomes" id="UP001321520">
    <property type="component" value="Chromosome"/>
</dbReference>
<keyword evidence="3" id="KW-1185">Reference proteome</keyword>
<organism evidence="2 3">
    <name type="scientific">Microbulbifer spongiae</name>
    <dbReference type="NCBI Taxonomy" id="2944933"/>
    <lineage>
        <taxon>Bacteria</taxon>
        <taxon>Pseudomonadati</taxon>
        <taxon>Pseudomonadota</taxon>
        <taxon>Gammaproteobacteria</taxon>
        <taxon>Cellvibrionales</taxon>
        <taxon>Microbulbiferaceae</taxon>
        <taxon>Microbulbifer</taxon>
    </lineage>
</organism>
<dbReference type="InterPro" id="IPR002347">
    <property type="entry name" value="SDR_fam"/>
</dbReference>
<dbReference type="PANTHER" id="PTHR43157:SF31">
    <property type="entry name" value="PHOSPHATIDYLINOSITOL-GLYCAN BIOSYNTHESIS CLASS F PROTEIN"/>
    <property type="match status" value="1"/>
</dbReference>
<sequence>MSWSLSDMPDMSGKEVIVTGGNVGLGFKSSLEMARKGASVTIACRSEVKGKIAVDRILKTVGEGNVQVLPLDLTDLASIKAFSEEFSSSRKSLDIVLANAGVVNLEKHQTVWGGHEAHMATNHYGHFALVGRLWPLLLSTDGSRVVVVSSLAYKQGVIDFDDLTWDKRPYNRMKCYGDSKLANLLFVNSFNRLSTKNNTSVIAVAAHPGLTATECQQSIGIGGKLAKWIASPVERGCLPQLLASSASMVKAGDFYGPKFGLIGSPKQLKLDRKALDESVADRLWDVSEKITQVSYN</sequence>
<dbReference type="PRINTS" id="PR00081">
    <property type="entry name" value="GDHRDH"/>
</dbReference>
<dbReference type="NCBIfam" id="NF004846">
    <property type="entry name" value="PRK06197.1"/>
    <property type="match status" value="1"/>
</dbReference>
<gene>
    <name evidence="2" type="ORF">M8T91_13795</name>
</gene>
<reference evidence="2 3" key="1">
    <citation type="submission" date="2022-05" db="EMBL/GenBank/DDBJ databases">
        <title>Microbulbifer sp. nov., isolated from sponge.</title>
        <authorList>
            <person name="Gao L."/>
        </authorList>
    </citation>
    <scope>NUCLEOTIDE SEQUENCE [LARGE SCALE GENOMIC DNA]</scope>
    <source>
        <strain evidence="2 3">MI-G</strain>
    </source>
</reference>
<proteinExistence type="predicted"/>
<protein>
    <submittedName>
        <fullName evidence="2">Oxidoreductase</fullName>
    </submittedName>
</protein>
<dbReference type="EMBL" id="CP098023">
    <property type="protein sequence ID" value="WKD48958.1"/>
    <property type="molecule type" value="Genomic_DNA"/>
</dbReference>
<dbReference type="Gene3D" id="3.40.50.720">
    <property type="entry name" value="NAD(P)-binding Rossmann-like Domain"/>
    <property type="match status" value="1"/>
</dbReference>
<evidence type="ECO:0000256" key="1">
    <source>
        <dbReference type="ARBA" id="ARBA00023002"/>
    </source>
</evidence>
<dbReference type="RefSeq" id="WP_301414743.1">
    <property type="nucleotide sequence ID" value="NZ_CP098023.1"/>
</dbReference>
<dbReference type="Pfam" id="PF00106">
    <property type="entry name" value="adh_short"/>
    <property type="match status" value="1"/>
</dbReference>
<evidence type="ECO:0000313" key="2">
    <source>
        <dbReference type="EMBL" id="WKD48958.1"/>
    </source>
</evidence>